<evidence type="ECO:0000313" key="5">
    <source>
        <dbReference type="Proteomes" id="UP001154078"/>
    </source>
</evidence>
<dbReference type="GO" id="GO:0047631">
    <property type="term" value="F:ADP-ribose diphosphatase activity"/>
    <property type="evidence" value="ECO:0007669"/>
    <property type="project" value="InterPro"/>
</dbReference>
<dbReference type="Gene3D" id="3.90.79.10">
    <property type="entry name" value="Nucleoside Triphosphate Pyrophosphohydrolase"/>
    <property type="match status" value="1"/>
</dbReference>
<evidence type="ECO:0000259" key="3">
    <source>
        <dbReference type="PROSITE" id="PS51462"/>
    </source>
</evidence>
<feature type="region of interest" description="Disordered" evidence="1">
    <location>
        <begin position="99"/>
        <end position="119"/>
    </location>
</feature>
<organism evidence="4 5">
    <name type="scientific">Brassicogethes aeneus</name>
    <name type="common">Rape pollen beetle</name>
    <name type="synonym">Meligethes aeneus</name>
    <dbReference type="NCBI Taxonomy" id="1431903"/>
    <lineage>
        <taxon>Eukaryota</taxon>
        <taxon>Metazoa</taxon>
        <taxon>Ecdysozoa</taxon>
        <taxon>Arthropoda</taxon>
        <taxon>Hexapoda</taxon>
        <taxon>Insecta</taxon>
        <taxon>Pterygota</taxon>
        <taxon>Neoptera</taxon>
        <taxon>Endopterygota</taxon>
        <taxon>Coleoptera</taxon>
        <taxon>Polyphaga</taxon>
        <taxon>Cucujiformia</taxon>
        <taxon>Nitidulidae</taxon>
        <taxon>Meligethinae</taxon>
        <taxon>Brassicogethes</taxon>
    </lineage>
</organism>
<dbReference type="InterPro" id="IPR015797">
    <property type="entry name" value="NUDIX_hydrolase-like_dom_sf"/>
</dbReference>
<feature type="domain" description="Nudix hydrolase" evidence="3">
    <location>
        <begin position="133"/>
        <end position="288"/>
    </location>
</feature>
<dbReference type="PANTHER" id="PTHR13030:SF8">
    <property type="entry name" value="ADP-RIBOSE PYROPHOSPHATASE, MITOCHONDRIAL"/>
    <property type="match status" value="1"/>
</dbReference>
<keyword evidence="5" id="KW-1185">Reference proteome</keyword>
<dbReference type="FunFam" id="3.90.79.10:FF:000021">
    <property type="entry name" value="ADP-ribose pyrophosphatase, mitochondrial isoform X1"/>
    <property type="match status" value="1"/>
</dbReference>
<dbReference type="EMBL" id="OV121140">
    <property type="protein sequence ID" value="CAH0564146.1"/>
    <property type="molecule type" value="Genomic_DNA"/>
</dbReference>
<dbReference type="Pfam" id="PF25969">
    <property type="entry name" value="NUDT9_N"/>
    <property type="match status" value="1"/>
</dbReference>
<dbReference type="InterPro" id="IPR039989">
    <property type="entry name" value="NUDT9"/>
</dbReference>
<name>A0A9P0BIM9_BRAAE</name>
<feature type="chain" id="PRO_5040186339" description="Nudix hydrolase domain-containing protein" evidence="2">
    <location>
        <begin position="21"/>
        <end position="293"/>
    </location>
</feature>
<dbReference type="PANTHER" id="PTHR13030">
    <property type="entry name" value="NUDIX HYDROLASE"/>
    <property type="match status" value="1"/>
</dbReference>
<dbReference type="OrthoDB" id="9972248at2759"/>
<dbReference type="CDD" id="cd03670">
    <property type="entry name" value="NUDIX_ADPRase_Nudt9"/>
    <property type="match status" value="1"/>
</dbReference>
<dbReference type="AlphaFoldDB" id="A0A9P0BIM9"/>
<sequence length="293" mass="33817">MANIKYLFISLMFLLRMVHTKSRNAIYPLSEVPRFILMDNEVPWDYNLPSYDPPEYNAKSIFNQPWADPKIDDVNFNPKYNEIDGKINRKSHNGVYNVKNKTPLNPMGRTGIKGRGRLGRWGPNHAADPIVTRWKLMGGDKVLNEMTNLPILQFCGVQRRDNGQWALPGGMVDPGEKVSETLKREFLEEAMNSLEATEEQRKVDSEIVENFFKNGVEIYKGYVDDPRNTDNAWMETVAVNFHDNTGEILDKFNLKAGDDAKNVTWIDIDKNLDLYASHLQFIEKVVEKHKSHW</sequence>
<evidence type="ECO:0000256" key="2">
    <source>
        <dbReference type="SAM" id="SignalP"/>
    </source>
</evidence>
<protein>
    <recommendedName>
        <fullName evidence="3">Nudix hydrolase domain-containing protein</fullName>
    </recommendedName>
</protein>
<gene>
    <name evidence="4" type="ORF">MELIAE_LOCUS12762</name>
</gene>
<dbReference type="PROSITE" id="PS51462">
    <property type="entry name" value="NUDIX"/>
    <property type="match status" value="1"/>
</dbReference>
<dbReference type="Pfam" id="PF00293">
    <property type="entry name" value="NUDIX"/>
    <property type="match status" value="1"/>
</dbReference>
<keyword evidence="2" id="KW-0732">Signal</keyword>
<evidence type="ECO:0000256" key="1">
    <source>
        <dbReference type="SAM" id="MobiDB-lite"/>
    </source>
</evidence>
<dbReference type="Proteomes" id="UP001154078">
    <property type="component" value="Chromosome 9"/>
</dbReference>
<accession>A0A9P0BIM9</accession>
<reference evidence="4" key="1">
    <citation type="submission" date="2021-12" db="EMBL/GenBank/DDBJ databases">
        <authorList>
            <person name="King R."/>
        </authorList>
    </citation>
    <scope>NUCLEOTIDE SEQUENCE</scope>
</reference>
<dbReference type="SUPFAM" id="SSF55811">
    <property type="entry name" value="Nudix"/>
    <property type="match status" value="1"/>
</dbReference>
<evidence type="ECO:0000313" key="4">
    <source>
        <dbReference type="EMBL" id="CAH0564146.1"/>
    </source>
</evidence>
<dbReference type="InterPro" id="IPR000086">
    <property type="entry name" value="NUDIX_hydrolase_dom"/>
</dbReference>
<feature type="signal peptide" evidence="2">
    <location>
        <begin position="1"/>
        <end position="20"/>
    </location>
</feature>
<proteinExistence type="predicted"/>